<organism evidence="9 10">
    <name type="scientific">Phialemonium atrogriseum</name>
    <dbReference type="NCBI Taxonomy" id="1093897"/>
    <lineage>
        <taxon>Eukaryota</taxon>
        <taxon>Fungi</taxon>
        <taxon>Dikarya</taxon>
        <taxon>Ascomycota</taxon>
        <taxon>Pezizomycotina</taxon>
        <taxon>Sordariomycetes</taxon>
        <taxon>Sordariomycetidae</taxon>
        <taxon>Cephalothecales</taxon>
        <taxon>Cephalothecaceae</taxon>
        <taxon>Phialemonium</taxon>
    </lineage>
</organism>
<keyword evidence="3" id="KW-0805">Transcription regulation</keyword>
<name>A0AAJ0FG14_9PEZI</name>
<evidence type="ECO:0000256" key="5">
    <source>
        <dbReference type="ARBA" id="ARBA00023163"/>
    </source>
</evidence>
<evidence type="ECO:0000259" key="8">
    <source>
        <dbReference type="PROSITE" id="PS50048"/>
    </source>
</evidence>
<protein>
    <submittedName>
        <fullName evidence="9">Fungal-specific transcription factor domain-containing protein</fullName>
    </submittedName>
</protein>
<dbReference type="InterPro" id="IPR001138">
    <property type="entry name" value="Zn2Cys6_DnaBD"/>
</dbReference>
<evidence type="ECO:0000256" key="3">
    <source>
        <dbReference type="ARBA" id="ARBA00023015"/>
    </source>
</evidence>
<dbReference type="InterPro" id="IPR050987">
    <property type="entry name" value="AtrR-like"/>
</dbReference>
<feature type="domain" description="Zn(2)-C6 fungal-type" evidence="8">
    <location>
        <begin position="2"/>
        <end position="32"/>
    </location>
</feature>
<dbReference type="Proteomes" id="UP001244011">
    <property type="component" value="Unassembled WGS sequence"/>
</dbReference>
<dbReference type="GO" id="GO:0005634">
    <property type="term" value="C:nucleus"/>
    <property type="evidence" value="ECO:0007669"/>
    <property type="project" value="UniProtKB-SubCell"/>
</dbReference>
<dbReference type="PANTHER" id="PTHR46910">
    <property type="entry name" value="TRANSCRIPTION FACTOR PDR1"/>
    <property type="match status" value="1"/>
</dbReference>
<dbReference type="PANTHER" id="PTHR46910:SF37">
    <property type="entry name" value="ZN(II)2CYS6 TRANSCRIPTION FACTOR (EUROFUNG)"/>
    <property type="match status" value="1"/>
</dbReference>
<dbReference type="GO" id="GO:0000981">
    <property type="term" value="F:DNA-binding transcription factor activity, RNA polymerase II-specific"/>
    <property type="evidence" value="ECO:0007669"/>
    <property type="project" value="InterPro"/>
</dbReference>
<dbReference type="GO" id="GO:0006351">
    <property type="term" value="P:DNA-templated transcription"/>
    <property type="evidence" value="ECO:0007669"/>
    <property type="project" value="InterPro"/>
</dbReference>
<dbReference type="Pfam" id="PF00172">
    <property type="entry name" value="Zn_clus"/>
    <property type="match status" value="1"/>
</dbReference>
<evidence type="ECO:0000313" key="10">
    <source>
        <dbReference type="Proteomes" id="UP001244011"/>
    </source>
</evidence>
<accession>A0AAJ0FG14</accession>
<feature type="region of interest" description="Disordered" evidence="7">
    <location>
        <begin position="94"/>
        <end position="133"/>
    </location>
</feature>
<dbReference type="SMART" id="SM00066">
    <property type="entry name" value="GAL4"/>
    <property type="match status" value="1"/>
</dbReference>
<dbReference type="AlphaFoldDB" id="A0AAJ0FG14"/>
<sequence length="804" mass="87440">MACATCRARKIKCDRSLPTCQNCRLQSRQCDYAGERRKRRWTTSGIDTRRGSAASDKTLSGCVVGSQQCRRPNARGMPTLPEDVDNWQDGRRGQYVSIDEDDPGNAVSYGSSSLGTEGDLADRLDKSPGNADNAHLNGLTTMATANDDVEEPLLDRILGGFDIGCLKDRHPAVWMRAGGGDEYTGPSSGISSISDLGLKWIRDHVQGSDTLCSTILDIRDSVLSHLRQPKCVPRGPCSSPGTPPGLKPILASDVAKYVDAYFSTVQTIFPILDRAEFEAQLATHGIDAPAAMYSWKALLNAVLASGCRAALSDETAEAFQASGREAWDYFQNALYYEAKINHGATDLSAVKALAVMTVFAQGISSPQRLEYTLSSAASRLAQSIALNHRPPRAWSLTESEQRERNRLFWSLYCLDKTIALRCGRPAIIHDQDISCCFPHGIQVSQGQDLGIGLGQGQGQGQGQQQQQQQQHFDFFLCLTKLARICGNISQRLYSASALCSPSPALHATAVQTLQDLETWRQSIPPEMQPGKPFGRICGASGPARTQLLVLHSSYHYALCAIYRRFSPIFTQDDVEARRFNPQTTHASHIEAARSMVLLTKYLDIESFTPGWLVFYYPMTALTTIFMHVVCRRPDETTTQNDIALMEVIVGFFGRLEYVTSGEAAFTKTTEFVRQARAVVKGAAFGGGTVENSSYLGGLLPGPDRGPSFADHHHRMDGSGGASSMFMRAHQGLPGQPSLVAEAPEPSGAATTMDHGMGVAQQLSPPASFSAELVRLLASPSGEIPNEHWLGMWMSAGQTVDTTTT</sequence>
<dbReference type="Gene3D" id="4.10.240.10">
    <property type="entry name" value="Zn(2)-C6 fungal-type DNA-binding domain"/>
    <property type="match status" value="1"/>
</dbReference>
<dbReference type="InterPro" id="IPR007219">
    <property type="entry name" value="XnlR_reg_dom"/>
</dbReference>
<evidence type="ECO:0000256" key="4">
    <source>
        <dbReference type="ARBA" id="ARBA00023125"/>
    </source>
</evidence>
<keyword evidence="6" id="KW-0539">Nucleus</keyword>
<dbReference type="SUPFAM" id="SSF57701">
    <property type="entry name" value="Zn2/Cys6 DNA-binding domain"/>
    <property type="match status" value="1"/>
</dbReference>
<dbReference type="InterPro" id="IPR036864">
    <property type="entry name" value="Zn2-C6_fun-type_DNA-bd_sf"/>
</dbReference>
<evidence type="ECO:0000256" key="6">
    <source>
        <dbReference type="ARBA" id="ARBA00023242"/>
    </source>
</evidence>
<evidence type="ECO:0000256" key="2">
    <source>
        <dbReference type="ARBA" id="ARBA00022723"/>
    </source>
</evidence>
<evidence type="ECO:0000256" key="1">
    <source>
        <dbReference type="ARBA" id="ARBA00004123"/>
    </source>
</evidence>
<dbReference type="GeneID" id="85312561"/>
<dbReference type="CDD" id="cd12148">
    <property type="entry name" value="fungal_TF_MHR"/>
    <property type="match status" value="1"/>
</dbReference>
<keyword evidence="4" id="KW-0238">DNA-binding</keyword>
<comment type="subcellular location">
    <subcellularLocation>
        <location evidence="1">Nucleus</location>
    </subcellularLocation>
</comment>
<comment type="caution">
    <text evidence="9">The sequence shown here is derived from an EMBL/GenBank/DDBJ whole genome shotgun (WGS) entry which is preliminary data.</text>
</comment>
<keyword evidence="2" id="KW-0479">Metal-binding</keyword>
<dbReference type="RefSeq" id="XP_060278151.1">
    <property type="nucleotide sequence ID" value="XM_060429374.1"/>
</dbReference>
<proteinExistence type="predicted"/>
<dbReference type="CDD" id="cd00067">
    <property type="entry name" value="GAL4"/>
    <property type="match status" value="1"/>
</dbReference>
<keyword evidence="10" id="KW-1185">Reference proteome</keyword>
<dbReference type="GO" id="GO:0008270">
    <property type="term" value="F:zinc ion binding"/>
    <property type="evidence" value="ECO:0007669"/>
    <property type="project" value="InterPro"/>
</dbReference>
<dbReference type="EMBL" id="MU839046">
    <property type="protein sequence ID" value="KAK1761938.1"/>
    <property type="molecule type" value="Genomic_DNA"/>
</dbReference>
<dbReference type="PROSITE" id="PS00463">
    <property type="entry name" value="ZN2_CY6_FUNGAL_1"/>
    <property type="match status" value="1"/>
</dbReference>
<keyword evidence="5" id="KW-0804">Transcription</keyword>
<evidence type="ECO:0000313" key="9">
    <source>
        <dbReference type="EMBL" id="KAK1761938.1"/>
    </source>
</evidence>
<gene>
    <name evidence="9" type="ORF">QBC33DRAFT_553194</name>
</gene>
<dbReference type="Pfam" id="PF04082">
    <property type="entry name" value="Fungal_trans"/>
    <property type="match status" value="1"/>
</dbReference>
<reference evidence="9" key="1">
    <citation type="submission" date="2023-06" db="EMBL/GenBank/DDBJ databases">
        <title>Genome-scale phylogeny and comparative genomics of the fungal order Sordariales.</title>
        <authorList>
            <consortium name="Lawrence Berkeley National Laboratory"/>
            <person name="Hensen N."/>
            <person name="Bonometti L."/>
            <person name="Westerberg I."/>
            <person name="Brannstrom I.O."/>
            <person name="Guillou S."/>
            <person name="Cros-Aarteil S."/>
            <person name="Calhoun S."/>
            <person name="Haridas S."/>
            <person name="Kuo A."/>
            <person name="Mondo S."/>
            <person name="Pangilinan J."/>
            <person name="Riley R."/>
            <person name="Labutti K."/>
            <person name="Andreopoulos B."/>
            <person name="Lipzen A."/>
            <person name="Chen C."/>
            <person name="Yanf M."/>
            <person name="Daum C."/>
            <person name="Ng V."/>
            <person name="Clum A."/>
            <person name="Steindorff A."/>
            <person name="Ohm R."/>
            <person name="Martin F."/>
            <person name="Silar P."/>
            <person name="Natvig D."/>
            <person name="Lalanne C."/>
            <person name="Gautier V."/>
            <person name="Ament-Velasquez S.L."/>
            <person name="Kruys A."/>
            <person name="Hutchinson M.I."/>
            <person name="Powell A.J."/>
            <person name="Barry K."/>
            <person name="Miller A.N."/>
            <person name="Grigoriev I.V."/>
            <person name="Debuchy R."/>
            <person name="Gladieux P."/>
            <person name="Thoren M.H."/>
            <person name="Johannesson H."/>
        </authorList>
    </citation>
    <scope>NUCLEOTIDE SEQUENCE</scope>
    <source>
        <strain evidence="9">8032-3</strain>
    </source>
</reference>
<dbReference type="SMART" id="SM00906">
    <property type="entry name" value="Fungal_trans"/>
    <property type="match status" value="1"/>
</dbReference>
<dbReference type="PROSITE" id="PS50048">
    <property type="entry name" value="ZN2_CY6_FUNGAL_2"/>
    <property type="match status" value="1"/>
</dbReference>
<evidence type="ECO:0000256" key="7">
    <source>
        <dbReference type="SAM" id="MobiDB-lite"/>
    </source>
</evidence>
<dbReference type="GO" id="GO:0003677">
    <property type="term" value="F:DNA binding"/>
    <property type="evidence" value="ECO:0007669"/>
    <property type="project" value="UniProtKB-KW"/>
</dbReference>